<protein>
    <submittedName>
        <fullName evidence="1">Uncharacterized protein</fullName>
    </submittedName>
</protein>
<keyword evidence="2" id="KW-1185">Reference proteome</keyword>
<dbReference type="AlphaFoldDB" id="A0A699YMW7"/>
<dbReference type="EMBL" id="BLLF01000405">
    <property type="protein sequence ID" value="GFH11453.1"/>
    <property type="molecule type" value="Genomic_DNA"/>
</dbReference>
<organism evidence="1 2">
    <name type="scientific">Haematococcus lacustris</name>
    <name type="common">Green alga</name>
    <name type="synonym">Haematococcus pluvialis</name>
    <dbReference type="NCBI Taxonomy" id="44745"/>
    <lineage>
        <taxon>Eukaryota</taxon>
        <taxon>Viridiplantae</taxon>
        <taxon>Chlorophyta</taxon>
        <taxon>core chlorophytes</taxon>
        <taxon>Chlorophyceae</taxon>
        <taxon>CS clade</taxon>
        <taxon>Chlamydomonadales</taxon>
        <taxon>Haematococcaceae</taxon>
        <taxon>Haematococcus</taxon>
    </lineage>
</organism>
<sequence>MHLTCHPSVPILVSGQQHPAWLHAAYTATTAAQAIKRGDLASLAAVLAAAPETCLQWRLVDASGPGQQAGAC</sequence>
<comment type="caution">
    <text evidence="1">The sequence shown here is derived from an EMBL/GenBank/DDBJ whole genome shotgun (WGS) entry which is preliminary data.</text>
</comment>
<proteinExistence type="predicted"/>
<evidence type="ECO:0000313" key="2">
    <source>
        <dbReference type="Proteomes" id="UP000485058"/>
    </source>
</evidence>
<dbReference type="Proteomes" id="UP000485058">
    <property type="component" value="Unassembled WGS sequence"/>
</dbReference>
<name>A0A699YMW7_HAELA</name>
<gene>
    <name evidence="1" type="ORF">HaLaN_06952</name>
</gene>
<reference evidence="1 2" key="1">
    <citation type="submission" date="2020-02" db="EMBL/GenBank/DDBJ databases">
        <title>Draft genome sequence of Haematococcus lacustris strain NIES-144.</title>
        <authorList>
            <person name="Morimoto D."/>
            <person name="Nakagawa S."/>
            <person name="Yoshida T."/>
            <person name="Sawayama S."/>
        </authorList>
    </citation>
    <scope>NUCLEOTIDE SEQUENCE [LARGE SCALE GENOMIC DNA]</scope>
    <source>
        <strain evidence="1 2">NIES-144</strain>
    </source>
</reference>
<accession>A0A699YMW7</accession>
<evidence type="ECO:0000313" key="1">
    <source>
        <dbReference type="EMBL" id="GFH11453.1"/>
    </source>
</evidence>